<keyword evidence="2" id="KW-1185">Reference proteome</keyword>
<organism evidence="1 2">
    <name type="scientific">Sphaerobolus stellatus (strain SS14)</name>
    <dbReference type="NCBI Taxonomy" id="990650"/>
    <lineage>
        <taxon>Eukaryota</taxon>
        <taxon>Fungi</taxon>
        <taxon>Dikarya</taxon>
        <taxon>Basidiomycota</taxon>
        <taxon>Agaricomycotina</taxon>
        <taxon>Agaricomycetes</taxon>
        <taxon>Phallomycetidae</taxon>
        <taxon>Geastrales</taxon>
        <taxon>Sphaerobolaceae</taxon>
        <taxon>Sphaerobolus</taxon>
    </lineage>
</organism>
<gene>
    <name evidence="1" type="ORF">M422DRAFT_196383</name>
</gene>
<dbReference type="Proteomes" id="UP000054279">
    <property type="component" value="Unassembled WGS sequence"/>
</dbReference>
<name>A0A0C9T2Q4_SPHS4</name>
<feature type="non-terminal residue" evidence="1">
    <location>
        <position position="1"/>
    </location>
</feature>
<dbReference type="HOGENOM" id="CLU_2929206_0_0_1"/>
<dbReference type="AlphaFoldDB" id="A0A0C9T2Q4"/>
<sequence>GMARIMTCARGIAKLLQGASWSETGLPECFEPTSERLFMSSKTVEEKWIQRYKLAESIQMG</sequence>
<evidence type="ECO:0000313" key="1">
    <source>
        <dbReference type="EMBL" id="KIJ23063.1"/>
    </source>
</evidence>
<evidence type="ECO:0000313" key="2">
    <source>
        <dbReference type="Proteomes" id="UP000054279"/>
    </source>
</evidence>
<protein>
    <submittedName>
        <fullName evidence="1">Uncharacterized protein</fullName>
    </submittedName>
</protein>
<reference evidence="1 2" key="1">
    <citation type="submission" date="2014-06" db="EMBL/GenBank/DDBJ databases">
        <title>Evolutionary Origins and Diversification of the Mycorrhizal Mutualists.</title>
        <authorList>
            <consortium name="DOE Joint Genome Institute"/>
            <consortium name="Mycorrhizal Genomics Consortium"/>
            <person name="Kohler A."/>
            <person name="Kuo A."/>
            <person name="Nagy L.G."/>
            <person name="Floudas D."/>
            <person name="Copeland A."/>
            <person name="Barry K.W."/>
            <person name="Cichocki N."/>
            <person name="Veneault-Fourrey C."/>
            <person name="LaButti K."/>
            <person name="Lindquist E.A."/>
            <person name="Lipzen A."/>
            <person name="Lundell T."/>
            <person name="Morin E."/>
            <person name="Murat C."/>
            <person name="Riley R."/>
            <person name="Ohm R."/>
            <person name="Sun H."/>
            <person name="Tunlid A."/>
            <person name="Henrissat B."/>
            <person name="Grigoriev I.V."/>
            <person name="Hibbett D.S."/>
            <person name="Martin F."/>
        </authorList>
    </citation>
    <scope>NUCLEOTIDE SEQUENCE [LARGE SCALE GENOMIC DNA]</scope>
    <source>
        <strain evidence="1 2">SS14</strain>
    </source>
</reference>
<accession>A0A0C9T2Q4</accession>
<dbReference type="OrthoDB" id="429143at2759"/>
<dbReference type="EMBL" id="KN837821">
    <property type="protein sequence ID" value="KIJ23063.1"/>
    <property type="molecule type" value="Genomic_DNA"/>
</dbReference>
<proteinExistence type="predicted"/>